<dbReference type="Proteomes" id="UP000291116">
    <property type="component" value="Unassembled WGS sequence"/>
</dbReference>
<evidence type="ECO:0000313" key="3">
    <source>
        <dbReference type="Proteomes" id="UP000291116"/>
    </source>
</evidence>
<organism evidence="2 3">
    <name type="scientific">Pseudo-nitzschia multistriata</name>
    <dbReference type="NCBI Taxonomy" id="183589"/>
    <lineage>
        <taxon>Eukaryota</taxon>
        <taxon>Sar</taxon>
        <taxon>Stramenopiles</taxon>
        <taxon>Ochrophyta</taxon>
        <taxon>Bacillariophyta</taxon>
        <taxon>Bacillariophyceae</taxon>
        <taxon>Bacillariophycidae</taxon>
        <taxon>Bacillariales</taxon>
        <taxon>Bacillariaceae</taxon>
        <taxon>Pseudo-nitzschia</taxon>
    </lineage>
</organism>
<keyword evidence="1" id="KW-0812">Transmembrane</keyword>
<dbReference type="AlphaFoldDB" id="A0A448ZKE9"/>
<accession>A0A448ZKE9</accession>
<name>A0A448ZKE9_9STRA</name>
<keyword evidence="1" id="KW-1133">Transmembrane helix</keyword>
<keyword evidence="3" id="KW-1185">Reference proteome</keyword>
<proteinExistence type="predicted"/>
<sequence length="126" mass="14694">MFLRNGFCYSHPIQSHFGSFSDNIYIARSNVIYKNRNSFKSDVDQHQTPDRQPLLTFHHNSRIDPSYKLVISLDQGARQLDHFLKKILTAEIALVAIEIIVHVVFIILQKPFVCFWPNIFVFFVGL</sequence>
<feature type="transmembrane region" description="Helical" evidence="1">
    <location>
        <begin position="87"/>
        <end position="108"/>
    </location>
</feature>
<evidence type="ECO:0000313" key="2">
    <source>
        <dbReference type="EMBL" id="VEU42494.1"/>
    </source>
</evidence>
<protein>
    <submittedName>
        <fullName evidence="2">Uncharacterized protein</fullName>
    </submittedName>
</protein>
<reference evidence="2 3" key="1">
    <citation type="submission" date="2019-01" db="EMBL/GenBank/DDBJ databases">
        <authorList>
            <person name="Ferrante I. M."/>
        </authorList>
    </citation>
    <scope>NUCLEOTIDE SEQUENCE [LARGE SCALE GENOMIC DNA]</scope>
    <source>
        <strain evidence="2 3">B856</strain>
    </source>
</reference>
<evidence type="ECO:0000256" key="1">
    <source>
        <dbReference type="SAM" id="Phobius"/>
    </source>
</evidence>
<keyword evidence="1" id="KW-0472">Membrane</keyword>
<gene>
    <name evidence="2" type="ORF">PSNMU_V1.4_AUG-EV-PASAV3_0094610</name>
</gene>
<dbReference type="EMBL" id="CAACVS010000446">
    <property type="protein sequence ID" value="VEU42494.1"/>
    <property type="molecule type" value="Genomic_DNA"/>
</dbReference>